<dbReference type="Proteomes" id="UP000030143">
    <property type="component" value="Unassembled WGS sequence"/>
</dbReference>
<evidence type="ECO:0000313" key="1">
    <source>
        <dbReference type="EMBL" id="KGO59684.1"/>
    </source>
</evidence>
<organism evidence="1 2">
    <name type="scientific">Penicillium expansum</name>
    <name type="common">Blue mold rot fungus</name>
    <dbReference type="NCBI Taxonomy" id="27334"/>
    <lineage>
        <taxon>Eukaryota</taxon>
        <taxon>Fungi</taxon>
        <taxon>Dikarya</taxon>
        <taxon>Ascomycota</taxon>
        <taxon>Pezizomycotina</taxon>
        <taxon>Eurotiomycetes</taxon>
        <taxon>Eurotiomycetidae</taxon>
        <taxon>Eurotiales</taxon>
        <taxon>Aspergillaceae</taxon>
        <taxon>Penicillium</taxon>
    </lineage>
</organism>
<proteinExistence type="predicted"/>
<name>A0A0A2JWB9_PENEN</name>
<gene>
    <name evidence="1" type="ORF">PEX2_055250</name>
</gene>
<dbReference type="VEuPathDB" id="FungiDB:PEXP_030360"/>
<dbReference type="RefSeq" id="XP_016600797.1">
    <property type="nucleotide sequence ID" value="XM_016742799.1"/>
</dbReference>
<dbReference type="AlphaFoldDB" id="A0A0A2JWB9"/>
<dbReference type="EMBL" id="JQFZ01000090">
    <property type="protein sequence ID" value="KGO59684.1"/>
    <property type="molecule type" value="Genomic_DNA"/>
</dbReference>
<protein>
    <submittedName>
        <fullName evidence="1">Uncharacterized protein</fullName>
    </submittedName>
</protein>
<sequence>MLLSLSSTLELCISLKPIVPDSESYSINNASALHLQETPEGMKPSHFWREKRCYIQNVQ</sequence>
<accession>A0A0A2JWB9</accession>
<comment type="caution">
    <text evidence="1">The sequence shown here is derived from an EMBL/GenBank/DDBJ whole genome shotgun (WGS) entry which is preliminary data.</text>
</comment>
<reference evidence="1 2" key="1">
    <citation type="journal article" date="2015" name="Mol. Plant Microbe Interact.">
        <title>Genome, transcriptome, and functional analyses of Penicillium expansum provide new insights into secondary metabolism and pathogenicity.</title>
        <authorList>
            <person name="Ballester A.R."/>
            <person name="Marcet-Houben M."/>
            <person name="Levin E."/>
            <person name="Sela N."/>
            <person name="Selma-Lazaro C."/>
            <person name="Carmona L."/>
            <person name="Wisniewski M."/>
            <person name="Droby S."/>
            <person name="Gonzalez-Candelas L."/>
            <person name="Gabaldon T."/>
        </authorList>
    </citation>
    <scope>NUCLEOTIDE SEQUENCE [LARGE SCALE GENOMIC DNA]</scope>
    <source>
        <strain evidence="1 2">MD-8</strain>
    </source>
</reference>
<dbReference type="GeneID" id="27678218"/>
<dbReference type="HOGENOM" id="CLU_2961548_0_0_1"/>
<keyword evidence="2" id="KW-1185">Reference proteome</keyword>
<evidence type="ECO:0000313" key="2">
    <source>
        <dbReference type="Proteomes" id="UP000030143"/>
    </source>
</evidence>